<comment type="caution">
    <text evidence="2">The sequence shown here is derived from an EMBL/GenBank/DDBJ whole genome shotgun (WGS) entry which is preliminary data.</text>
</comment>
<dbReference type="EMBL" id="ASPP01032321">
    <property type="protein sequence ID" value="ETO03740.1"/>
    <property type="molecule type" value="Genomic_DNA"/>
</dbReference>
<keyword evidence="3" id="KW-1185">Reference proteome</keyword>
<dbReference type="AlphaFoldDB" id="X6LSL0"/>
<accession>X6LSL0</accession>
<name>X6LSL0_RETFI</name>
<dbReference type="InterPro" id="IPR042201">
    <property type="entry name" value="FH2_Formin_sf"/>
</dbReference>
<gene>
    <name evidence="2" type="ORF">RFI_33662</name>
</gene>
<dbReference type="Proteomes" id="UP000023152">
    <property type="component" value="Unassembled WGS sequence"/>
</dbReference>
<protein>
    <recommendedName>
        <fullName evidence="1">FH2 domain-containing protein</fullName>
    </recommendedName>
</protein>
<sequence>MKRVHWEPIPPGLVAHTIWKEIDDSAVHYNWKHFELNFQVRSRKPMKGVKTTSSKNEKESLERKLFVSTKRSQQVQIGFKGLGLSKVQDIRAVLLNMDEKVTFLKFATEYI</sequence>
<proteinExistence type="predicted"/>
<evidence type="ECO:0000259" key="1">
    <source>
        <dbReference type="PROSITE" id="PS51444"/>
    </source>
</evidence>
<dbReference type="SUPFAM" id="SSF101447">
    <property type="entry name" value="Formin homology 2 domain (FH2 domain)"/>
    <property type="match status" value="1"/>
</dbReference>
<dbReference type="Gene3D" id="1.20.58.2220">
    <property type="entry name" value="Formin, FH2 domain"/>
    <property type="match status" value="1"/>
</dbReference>
<dbReference type="InterPro" id="IPR015425">
    <property type="entry name" value="FH2_Formin"/>
</dbReference>
<dbReference type="PROSITE" id="PS51444">
    <property type="entry name" value="FH2"/>
    <property type="match status" value="1"/>
</dbReference>
<feature type="non-terminal residue" evidence="2">
    <location>
        <position position="111"/>
    </location>
</feature>
<feature type="domain" description="FH2" evidence="1">
    <location>
        <begin position="1"/>
        <end position="111"/>
    </location>
</feature>
<dbReference type="Pfam" id="PF02181">
    <property type="entry name" value="FH2"/>
    <property type="match status" value="1"/>
</dbReference>
<evidence type="ECO:0000313" key="2">
    <source>
        <dbReference type="EMBL" id="ETO03740.1"/>
    </source>
</evidence>
<reference evidence="2 3" key="1">
    <citation type="journal article" date="2013" name="Curr. Biol.">
        <title>The Genome of the Foraminiferan Reticulomyxa filosa.</title>
        <authorList>
            <person name="Glockner G."/>
            <person name="Hulsmann N."/>
            <person name="Schleicher M."/>
            <person name="Noegel A.A."/>
            <person name="Eichinger L."/>
            <person name="Gallinger C."/>
            <person name="Pawlowski J."/>
            <person name="Sierra R."/>
            <person name="Euteneuer U."/>
            <person name="Pillet L."/>
            <person name="Moustafa A."/>
            <person name="Platzer M."/>
            <person name="Groth M."/>
            <person name="Szafranski K."/>
            <person name="Schliwa M."/>
        </authorList>
    </citation>
    <scope>NUCLEOTIDE SEQUENCE [LARGE SCALE GENOMIC DNA]</scope>
</reference>
<organism evidence="2 3">
    <name type="scientific">Reticulomyxa filosa</name>
    <dbReference type="NCBI Taxonomy" id="46433"/>
    <lineage>
        <taxon>Eukaryota</taxon>
        <taxon>Sar</taxon>
        <taxon>Rhizaria</taxon>
        <taxon>Retaria</taxon>
        <taxon>Foraminifera</taxon>
        <taxon>Monothalamids</taxon>
        <taxon>Reticulomyxidae</taxon>
        <taxon>Reticulomyxa</taxon>
    </lineage>
</organism>
<evidence type="ECO:0000313" key="3">
    <source>
        <dbReference type="Proteomes" id="UP000023152"/>
    </source>
</evidence>